<gene>
    <name evidence="1" type="ordered locus">LIC_20200</name>
</gene>
<accession>Q75G22</accession>
<dbReference type="EMBL" id="AE016824">
    <property type="protein sequence ID" value="AAS72226.1"/>
    <property type="molecule type" value="Genomic_DNA"/>
</dbReference>
<evidence type="ECO:0000313" key="2">
    <source>
        <dbReference type="Proteomes" id="UP000007037"/>
    </source>
</evidence>
<organism evidence="1 2">
    <name type="scientific">Leptospira interrogans serogroup Icterohaemorrhagiae serovar copenhageni (strain Fiocruz L1-130)</name>
    <dbReference type="NCBI Taxonomy" id="267671"/>
    <lineage>
        <taxon>Bacteria</taxon>
        <taxon>Pseudomonadati</taxon>
        <taxon>Spirochaetota</taxon>
        <taxon>Spirochaetia</taxon>
        <taxon>Leptospirales</taxon>
        <taxon>Leptospiraceae</taxon>
        <taxon>Leptospira</taxon>
    </lineage>
</organism>
<proteinExistence type="predicted"/>
<dbReference type="KEGG" id="lic:LIC_20200"/>
<sequence length="149" mass="17864">MKLWSEKTRLSESFMKTKKLVLSLWIFLILPSVVYSNIPTHSGMEKNFKETWRKSFPVPYAKILKRDLTGKGVLVYKKTPLKIVYIYTYLIFLPLYKENEELPQEIPGKGKEVRVKLFYEPSNPVEKFWIEFTEFDEQYNSKSVVRWIR</sequence>
<dbReference type="AlphaFoldDB" id="Q75G22"/>
<protein>
    <submittedName>
        <fullName evidence="1">Uncharacterized protein</fullName>
    </submittedName>
</protein>
<name>Q75G22_LEPIC</name>
<reference evidence="1 2" key="1">
    <citation type="journal article" date="2004" name="J. Bacteriol.">
        <title>Comparative genomics of two Leptospira interrogans serovars reveals novel insights into physiology and pathogenesis.</title>
        <authorList>
            <person name="Nascimento A.L."/>
            <person name="Ko A.I."/>
            <person name="Martins E.A."/>
            <person name="Monteiro-Vitorello C.B."/>
            <person name="Ho P.L."/>
            <person name="Haake D.A."/>
            <person name="Verjovski-Almeida S."/>
            <person name="Hartskeerl R.A."/>
            <person name="Marques M.V."/>
            <person name="Oliveira M.C."/>
            <person name="Menck C.F."/>
            <person name="Leite L.C."/>
            <person name="Carrer H."/>
            <person name="Coutinho L.L."/>
            <person name="Degrave W.M."/>
            <person name="Dellagostin O.A."/>
            <person name="El-Dorry H."/>
            <person name="Ferro E.S."/>
            <person name="Ferro M.I."/>
            <person name="Furlan L.R."/>
            <person name="Gamberini M."/>
            <person name="Giglioti E.A."/>
            <person name="Goes-Neto A."/>
            <person name="Goldman G.H."/>
            <person name="Goldman M.H."/>
            <person name="Harakava R."/>
            <person name="Jeronimo S.M."/>
            <person name="Junqueira-De-Azevedo I.L."/>
            <person name="Kimura E.T."/>
            <person name="Kuramae E.E."/>
            <person name="Lemos E.G."/>
            <person name="Lemos M.V."/>
            <person name="Marino C.L."/>
            <person name="Nunes L.R."/>
            <person name="De Oliveira R.C."/>
            <person name="Pereira G.G."/>
            <person name="Reis M.S."/>
            <person name="Schriefer A."/>
            <person name="Siqueira W.J."/>
            <person name="Sommer P."/>
            <person name="Tsai S.M."/>
            <person name="Simpson A.J."/>
            <person name="Ferro J.A."/>
            <person name="Camargo L.E."/>
            <person name="Kitajima J.P."/>
            <person name="Setubal J.C."/>
            <person name="Van Sluys M.A."/>
        </authorList>
    </citation>
    <scope>NUCLEOTIDE SEQUENCE [LARGE SCALE GENOMIC DNA]</scope>
    <source>
        <strain evidence="1 2">Fiocruz L1-130</strain>
    </source>
</reference>
<dbReference type="HOGENOM" id="CLU_1883188_0_0_12"/>
<evidence type="ECO:0000313" key="1">
    <source>
        <dbReference type="EMBL" id="AAS72226.1"/>
    </source>
</evidence>
<dbReference type="Proteomes" id="UP000007037">
    <property type="component" value="Chromosome II"/>
</dbReference>